<keyword evidence="4" id="KW-0732">Signal</keyword>
<dbReference type="InterPro" id="IPR050490">
    <property type="entry name" value="Bact_solute-bd_prot1"/>
</dbReference>
<dbReference type="OrthoDB" id="2569018at2"/>
<evidence type="ECO:0000313" key="5">
    <source>
        <dbReference type="EMBL" id="BBI31664.1"/>
    </source>
</evidence>
<proteinExistence type="inferred from homology"/>
<accession>A0A3T1D0Q0</accession>
<dbReference type="Proteomes" id="UP000289856">
    <property type="component" value="Chromosome"/>
</dbReference>
<evidence type="ECO:0000313" key="6">
    <source>
        <dbReference type="Proteomes" id="UP000289856"/>
    </source>
</evidence>
<dbReference type="GO" id="GO:0030313">
    <property type="term" value="C:cell envelope"/>
    <property type="evidence" value="ECO:0007669"/>
    <property type="project" value="UniProtKB-SubCell"/>
</dbReference>
<name>A0A3T1D0Q0_9BACL</name>
<gene>
    <name evidence="5" type="ORF">KCTCHS21_10630</name>
</gene>
<dbReference type="PANTHER" id="PTHR43649:SF31">
    <property type="entry name" value="SN-GLYCEROL-3-PHOSPHATE-BINDING PERIPLASMIC PROTEIN UGPB"/>
    <property type="match status" value="1"/>
</dbReference>
<evidence type="ECO:0008006" key="7">
    <source>
        <dbReference type="Google" id="ProtNLM"/>
    </source>
</evidence>
<comment type="subcellular location">
    <subcellularLocation>
        <location evidence="1">Cell envelope</location>
    </subcellularLocation>
</comment>
<organism evidence="5 6">
    <name type="scientific">Cohnella abietis</name>
    <dbReference type="NCBI Taxonomy" id="2507935"/>
    <lineage>
        <taxon>Bacteria</taxon>
        <taxon>Bacillati</taxon>
        <taxon>Bacillota</taxon>
        <taxon>Bacilli</taxon>
        <taxon>Bacillales</taxon>
        <taxon>Paenibacillaceae</taxon>
        <taxon>Cohnella</taxon>
    </lineage>
</organism>
<dbReference type="PANTHER" id="PTHR43649">
    <property type="entry name" value="ARABINOSE-BINDING PROTEIN-RELATED"/>
    <property type="match status" value="1"/>
</dbReference>
<comment type="similarity">
    <text evidence="2">Belongs to the bacterial solute-binding protein 1 family.</text>
</comment>
<reference evidence="5 6" key="1">
    <citation type="submission" date="2019-01" db="EMBL/GenBank/DDBJ databases">
        <title>Complete genome sequence of Cohnella hallensis HS21 isolated from Korean fir (Abies koreana) rhizospheric soil.</title>
        <authorList>
            <person name="Jiang L."/>
            <person name="Kang S.W."/>
            <person name="Kim S."/>
            <person name="Jung J."/>
            <person name="Kim C.Y."/>
            <person name="Kim D.H."/>
            <person name="Kim S.W."/>
            <person name="Lee J."/>
        </authorList>
    </citation>
    <scope>NUCLEOTIDE SEQUENCE [LARGE SCALE GENOMIC DNA]</scope>
    <source>
        <strain evidence="5 6">HS21</strain>
    </source>
</reference>
<evidence type="ECO:0000256" key="2">
    <source>
        <dbReference type="ARBA" id="ARBA00008520"/>
    </source>
</evidence>
<keyword evidence="6" id="KW-1185">Reference proteome</keyword>
<dbReference type="AlphaFoldDB" id="A0A3T1D0Q0"/>
<evidence type="ECO:0000256" key="4">
    <source>
        <dbReference type="ARBA" id="ARBA00022729"/>
    </source>
</evidence>
<dbReference type="EMBL" id="AP019400">
    <property type="protein sequence ID" value="BBI31664.1"/>
    <property type="molecule type" value="Genomic_DNA"/>
</dbReference>
<dbReference type="InterPro" id="IPR006059">
    <property type="entry name" value="SBP"/>
</dbReference>
<keyword evidence="3" id="KW-0813">Transport</keyword>
<dbReference type="SUPFAM" id="SSF53850">
    <property type="entry name" value="Periplasmic binding protein-like II"/>
    <property type="match status" value="1"/>
</dbReference>
<evidence type="ECO:0000256" key="3">
    <source>
        <dbReference type="ARBA" id="ARBA00022448"/>
    </source>
</evidence>
<evidence type="ECO:0000256" key="1">
    <source>
        <dbReference type="ARBA" id="ARBA00004196"/>
    </source>
</evidence>
<dbReference type="Pfam" id="PF13416">
    <property type="entry name" value="SBP_bac_8"/>
    <property type="match status" value="1"/>
</dbReference>
<protein>
    <recommendedName>
        <fullName evidence="7">Sugar ABC transporter substrate-binding protein</fullName>
    </recommendedName>
</protein>
<dbReference type="Gene3D" id="3.40.190.10">
    <property type="entry name" value="Periplasmic binding protein-like II"/>
    <property type="match status" value="1"/>
</dbReference>
<dbReference type="KEGG" id="cohn:KCTCHS21_10630"/>
<sequence>MLLIVICLFSILIVGCTDSKPTPLVDKDNITLNIGYLSEESFEKTYSNLLQREYPKLKVNIVPMSDLYRSKVTIEEWVKAHPVDLMYIPAHLFESFIDLGQLKELEPYLKKDSYSLDNRVPEVIALTKLYGNGKLYGLPPYFYGRALAFNKELFDKYKVTYPTDGMSWNDINLLAQRFPQGLSIIDRTPLDWILEMGKTLNLPLYNAASRTVSFNNVEWRNVWDSAIQPLRSGKILFDDINENPFLSGERAMTTMHSNDLNKFEQSRLGFQWDLITMPVNPTKPDVSTALNVNGFYAISQTSTNSDDAWEVLQFLLSERAAKWQNNDMNGLSTLSSQLGINEEERTHRAVFHRLRPELSATDALPDPLRELASLTLNELLSNPNIALDTALNELQRKAELLLKSEPANATEE</sequence>